<dbReference type="PANTHER" id="PTHR10073">
    <property type="entry name" value="DNA MISMATCH REPAIR PROTEIN MLH, PMS, MUTL"/>
    <property type="match status" value="1"/>
</dbReference>
<protein>
    <recommendedName>
        <fullName evidence="3">MutL C-terminal dimerisation domain-containing protein</fullName>
    </recommendedName>
</protein>
<accession>A0A9Q9B8V5</accession>
<evidence type="ECO:0000313" key="4">
    <source>
        <dbReference type="EMBL" id="USW58496.1"/>
    </source>
</evidence>
<dbReference type="InterPro" id="IPR014790">
    <property type="entry name" value="MutL_C"/>
</dbReference>
<dbReference type="InterPro" id="IPR036890">
    <property type="entry name" value="HATPase_C_sf"/>
</dbReference>
<dbReference type="OrthoDB" id="429932at2759"/>
<reference evidence="4" key="1">
    <citation type="submission" date="2022-06" db="EMBL/GenBank/DDBJ databases">
        <title>Complete genome sequences of two strains of the flax pathogen Septoria linicola.</title>
        <authorList>
            <person name="Lapalu N."/>
            <person name="Simon A."/>
            <person name="Demenou B."/>
            <person name="Paumier D."/>
            <person name="Guillot M.-P."/>
            <person name="Gout L."/>
            <person name="Valade R."/>
        </authorList>
    </citation>
    <scope>NUCLEOTIDE SEQUENCE</scope>
    <source>
        <strain evidence="4">SE15195</strain>
    </source>
</reference>
<dbReference type="SMART" id="SM00853">
    <property type="entry name" value="MutL_C"/>
    <property type="match status" value="1"/>
</dbReference>
<dbReference type="AlphaFoldDB" id="A0A9Q9B8V5"/>
<dbReference type="GO" id="GO:0140664">
    <property type="term" value="F:ATP-dependent DNA damage sensor activity"/>
    <property type="evidence" value="ECO:0007669"/>
    <property type="project" value="InterPro"/>
</dbReference>
<evidence type="ECO:0000259" key="3">
    <source>
        <dbReference type="SMART" id="SM00853"/>
    </source>
</evidence>
<feature type="domain" description="MutL C-terminal dimerisation" evidence="3">
    <location>
        <begin position="772"/>
        <end position="993"/>
    </location>
</feature>
<feature type="region of interest" description="Disordered" evidence="2">
    <location>
        <begin position="1082"/>
        <end position="1106"/>
    </location>
</feature>
<organism evidence="4 5">
    <name type="scientific">Septoria linicola</name>
    <dbReference type="NCBI Taxonomy" id="215465"/>
    <lineage>
        <taxon>Eukaryota</taxon>
        <taxon>Fungi</taxon>
        <taxon>Dikarya</taxon>
        <taxon>Ascomycota</taxon>
        <taxon>Pezizomycotina</taxon>
        <taxon>Dothideomycetes</taxon>
        <taxon>Dothideomycetidae</taxon>
        <taxon>Mycosphaerellales</taxon>
        <taxon>Mycosphaerellaceae</taxon>
        <taxon>Septoria</taxon>
    </lineage>
</organism>
<name>A0A9Q9B8V5_9PEZI</name>
<dbReference type="GO" id="GO:0016887">
    <property type="term" value="F:ATP hydrolysis activity"/>
    <property type="evidence" value="ECO:0007669"/>
    <property type="project" value="InterPro"/>
</dbReference>
<evidence type="ECO:0000256" key="1">
    <source>
        <dbReference type="ARBA" id="ARBA00006082"/>
    </source>
</evidence>
<feature type="region of interest" description="Disordered" evidence="2">
    <location>
        <begin position="1"/>
        <end position="21"/>
    </location>
</feature>
<dbReference type="GO" id="GO:0006298">
    <property type="term" value="P:mismatch repair"/>
    <property type="evidence" value="ECO:0007669"/>
    <property type="project" value="InterPro"/>
</dbReference>
<dbReference type="GO" id="GO:0005524">
    <property type="term" value="F:ATP binding"/>
    <property type="evidence" value="ECO:0007669"/>
    <property type="project" value="InterPro"/>
</dbReference>
<dbReference type="InterPro" id="IPR038973">
    <property type="entry name" value="MutL/Mlh/Pms-like"/>
</dbReference>
<evidence type="ECO:0000313" key="5">
    <source>
        <dbReference type="Proteomes" id="UP001056384"/>
    </source>
</evidence>
<dbReference type="EMBL" id="CP099428">
    <property type="protein sequence ID" value="USW58496.1"/>
    <property type="molecule type" value="Genomic_DNA"/>
</dbReference>
<dbReference type="PANTHER" id="PTHR10073:SF47">
    <property type="entry name" value="DNA MISMATCH REPAIR PROTEIN MLH3"/>
    <property type="match status" value="1"/>
</dbReference>
<proteinExistence type="inferred from homology"/>
<comment type="similarity">
    <text evidence="1">Belongs to the DNA mismatch repair MutL/HexB family.</text>
</comment>
<gene>
    <name evidence="4" type="ORF">Slin15195_G118150</name>
</gene>
<evidence type="ECO:0000256" key="2">
    <source>
        <dbReference type="SAM" id="MobiDB-lite"/>
    </source>
</evidence>
<feature type="compositionally biased region" description="Polar residues" evidence="2">
    <location>
        <begin position="439"/>
        <end position="461"/>
    </location>
</feature>
<dbReference type="InterPro" id="IPR042120">
    <property type="entry name" value="MutL_C_dimsub"/>
</dbReference>
<dbReference type="Pfam" id="PF13589">
    <property type="entry name" value="HATPase_c_3"/>
    <property type="match status" value="1"/>
</dbReference>
<dbReference type="Proteomes" id="UP001056384">
    <property type="component" value="Chromosome 11"/>
</dbReference>
<dbReference type="GO" id="GO:0032300">
    <property type="term" value="C:mismatch repair complex"/>
    <property type="evidence" value="ECO:0007669"/>
    <property type="project" value="InterPro"/>
</dbReference>
<dbReference type="SUPFAM" id="SSF55874">
    <property type="entry name" value="ATPase domain of HSP90 chaperone/DNA topoisomerase II/histidine kinase"/>
    <property type="match status" value="1"/>
</dbReference>
<dbReference type="Gene3D" id="3.30.565.10">
    <property type="entry name" value="Histidine kinase-like ATPase, C-terminal domain"/>
    <property type="match status" value="1"/>
</dbReference>
<dbReference type="SUPFAM" id="SSF118116">
    <property type="entry name" value="DNA mismatch repair protein MutL"/>
    <property type="match status" value="2"/>
</dbReference>
<dbReference type="Gene3D" id="3.30.1540.20">
    <property type="entry name" value="MutL, C-terminal domain, dimerisation subdomain"/>
    <property type="match status" value="2"/>
</dbReference>
<feature type="compositionally biased region" description="Polar residues" evidence="2">
    <location>
        <begin position="585"/>
        <end position="595"/>
    </location>
</feature>
<sequence>MNDQPVPLKPQHEPTPATEPGRILPLSPDAIAQIHSSKHITTLQGVIASLLENSLDAGATKIDVSVDWKRGSCSVDDNGSGIPAAEFREAGGLAKMYCTSKRSAAGIENGSKHGSTGTFLAELAAMSLLTITSVHHRQTTISGMLTLHHGRAISRQTTNTETADSANVYHKHGTSVSVRDLFGNMPVRVKQRALAHDSGNEDDKAWSELRYNAVALLLAWPCPCAIRIRDLAIQNRKFNVTSGSTSALTERSLGQLTGRSVRHDLRDALPAIFQASLAPPESRSKWVPLSASTSLVSLKGMICLEPAPTRQCQFIAIGISPYGRGDNHHELYHVVHKLFTNSSFGGLEDDVSRTASDRLGEHSVKAQKGLDRHAMYYLQLSFRESARGGDIDHATMEDATMKSLIEVLEAAIHAWLESNHFRPRKRRRRRNNEQDRPTASRNASRLASPTHEVMSNISRTPTGGVDADDDASAETSETEGLSKRRRVIDLSKDFTLSRPAPADFLLEDGDWHHRSRVRLGLLRALPQRAASSRLASSNEPGSSTSGHDLGAAVNNINDHATIAVNTFRVAPLSAGELNDNRTTPRHTSATRSPSSDDFGLMEDADLLTAETAPQDHTTIWTDPISKQTFQVNSRTGVVLPVADNVASISATCTSAGELRQRAAIDTAVSSTGQPISLSRREALARTIPSTSKHEKQKWLPGFLREWKNPIFAKRDEEAIPTASISGPGLIEQLEEERRCCVDDKYHGAFSKQGEQTSGGTSLSRAALRHAEVIGQVDQKFILVRMPSSQDENNLEHHLGFGSTLVLIDQHAASERVILEDLLADMIAPTPITTTPGSIIKSASLIQSTTRAKPLTFELSSREHDLFTRHEGHFRHWGITYTVPPHTFASSLDSHERPGTQSHRLVVTRLPTAIAERCSNFPTLAIELLREEIWALEDRTRKPTRPSLPPPPQSEGAADSPSAWLSLLPAMPAKMLNMLHSRSCRSAIMFNDVLSKPECQHLVHKLAKCTFPFVCAHGRVGMVPVMDLGRSGEAFGGGLGLTAAKSEQTRSNGEDREGYGCEWDGNEGRIGLGRLGQFIGNVKQVAEDEGDDEEEEEMSEASPHKFA</sequence>
<feature type="region of interest" description="Disordered" evidence="2">
    <location>
        <begin position="423"/>
        <end position="482"/>
    </location>
</feature>
<keyword evidence="5" id="KW-1185">Reference proteome</keyword>
<dbReference type="InterPro" id="IPR037198">
    <property type="entry name" value="MutL_C_sf"/>
</dbReference>
<feature type="region of interest" description="Disordered" evidence="2">
    <location>
        <begin position="939"/>
        <end position="959"/>
    </location>
</feature>
<feature type="compositionally biased region" description="Acidic residues" evidence="2">
    <location>
        <begin position="1086"/>
        <end position="1098"/>
    </location>
</feature>
<feature type="region of interest" description="Disordered" evidence="2">
    <location>
        <begin position="575"/>
        <end position="598"/>
    </location>
</feature>